<dbReference type="AlphaFoldDB" id="A0A518K226"/>
<dbReference type="EMBL" id="CP036349">
    <property type="protein sequence ID" value="QDV71864.1"/>
    <property type="molecule type" value="Genomic_DNA"/>
</dbReference>
<dbReference type="Proteomes" id="UP000316426">
    <property type="component" value="Chromosome"/>
</dbReference>
<reference evidence="1 2" key="1">
    <citation type="submission" date="2019-02" db="EMBL/GenBank/DDBJ databases">
        <title>Deep-cultivation of Planctomycetes and their phenomic and genomic characterization uncovers novel biology.</title>
        <authorList>
            <person name="Wiegand S."/>
            <person name="Jogler M."/>
            <person name="Boedeker C."/>
            <person name="Pinto D."/>
            <person name="Vollmers J."/>
            <person name="Rivas-Marin E."/>
            <person name="Kohn T."/>
            <person name="Peeters S.H."/>
            <person name="Heuer A."/>
            <person name="Rast P."/>
            <person name="Oberbeckmann S."/>
            <person name="Bunk B."/>
            <person name="Jeske O."/>
            <person name="Meyerdierks A."/>
            <person name="Storesund J.E."/>
            <person name="Kallscheuer N."/>
            <person name="Luecker S."/>
            <person name="Lage O.M."/>
            <person name="Pohl T."/>
            <person name="Merkel B.J."/>
            <person name="Hornburger P."/>
            <person name="Mueller R.-W."/>
            <person name="Bruemmer F."/>
            <person name="Labrenz M."/>
            <person name="Spormann A.M."/>
            <person name="Op den Camp H."/>
            <person name="Overmann J."/>
            <person name="Amann R."/>
            <person name="Jetten M.S.M."/>
            <person name="Mascher T."/>
            <person name="Medema M.H."/>
            <person name="Devos D.P."/>
            <person name="Kaster A.-K."/>
            <person name="Ovreas L."/>
            <person name="Rohde M."/>
            <person name="Galperin M.Y."/>
            <person name="Jogler C."/>
        </authorList>
    </citation>
    <scope>NUCLEOTIDE SEQUENCE [LARGE SCALE GENOMIC DNA]</scope>
    <source>
        <strain evidence="1 2">Spa11</strain>
    </source>
</reference>
<gene>
    <name evidence="1" type="ORF">Spa11_00330</name>
</gene>
<evidence type="ECO:0000313" key="2">
    <source>
        <dbReference type="Proteomes" id="UP000316426"/>
    </source>
</evidence>
<accession>A0A518K226</accession>
<sequence length="139" mass="15460">MAAHWRNQIDIPPRSVTLGKMGAMGSDDSDLASKPPQFTIAEVVSTLRVAFDGVRDRESTLTPDEAFKLASEAFADFTEDRGEFFAPPRSQAERLSLELFKAIEEEKRAFHKATSEDEEVVEFASVGLLPGELAPLYRR</sequence>
<name>A0A518K226_9BACT</name>
<dbReference type="RefSeq" id="WP_197529613.1">
    <property type="nucleotide sequence ID" value="NZ_CP036349.1"/>
</dbReference>
<evidence type="ECO:0000313" key="1">
    <source>
        <dbReference type="EMBL" id="QDV71864.1"/>
    </source>
</evidence>
<proteinExistence type="predicted"/>
<protein>
    <submittedName>
        <fullName evidence="1">Uncharacterized protein</fullName>
    </submittedName>
</protein>
<dbReference type="KEGG" id="bmei:Spa11_00330"/>
<keyword evidence="2" id="KW-1185">Reference proteome</keyword>
<organism evidence="1 2">
    <name type="scientific">Botrimarina mediterranea</name>
    <dbReference type="NCBI Taxonomy" id="2528022"/>
    <lineage>
        <taxon>Bacteria</taxon>
        <taxon>Pseudomonadati</taxon>
        <taxon>Planctomycetota</taxon>
        <taxon>Planctomycetia</taxon>
        <taxon>Pirellulales</taxon>
        <taxon>Lacipirellulaceae</taxon>
        <taxon>Botrimarina</taxon>
    </lineage>
</organism>